<keyword evidence="5" id="KW-0560">Oxidoreductase</keyword>
<dbReference type="SUPFAM" id="SSF52833">
    <property type="entry name" value="Thioredoxin-like"/>
    <property type="match status" value="1"/>
</dbReference>
<dbReference type="InterPro" id="IPR036249">
    <property type="entry name" value="Thioredoxin-like_sf"/>
</dbReference>
<dbReference type="OrthoDB" id="4044803at2759"/>
<dbReference type="RefSeq" id="XP_017986112.1">
    <property type="nucleotide sequence ID" value="XM_018130623.1"/>
</dbReference>
<dbReference type="PANTHER" id="PTHR28071">
    <property type="entry name" value="REDOX PROTEIN FMP46, MITOCHONDRIAL-RELATED"/>
    <property type="match status" value="1"/>
</dbReference>
<protein>
    <submittedName>
        <fullName evidence="7">HBR215Cp</fullName>
    </submittedName>
</protein>
<gene>
    <name evidence="7" type="ORF">AW171_hschr2928</name>
</gene>
<dbReference type="Proteomes" id="UP000243052">
    <property type="component" value="Chromosome ii"/>
</dbReference>
<comment type="function">
    <text evidence="1">Putative mitochondrial redox protein which could be involved in the reduction of small toxic molecules.</text>
</comment>
<keyword evidence="4" id="KW-0809">Transit peptide</keyword>
<dbReference type="Gene3D" id="3.40.30.10">
    <property type="entry name" value="Glutaredoxin"/>
    <property type="match status" value="1"/>
</dbReference>
<evidence type="ECO:0000256" key="6">
    <source>
        <dbReference type="ARBA" id="ARBA00023128"/>
    </source>
</evidence>
<evidence type="ECO:0000256" key="1">
    <source>
        <dbReference type="ARBA" id="ARBA00002963"/>
    </source>
</evidence>
<proteinExistence type="inferred from homology"/>
<dbReference type="EMBL" id="CP014242">
    <property type="protein sequence ID" value="AMD19116.1"/>
    <property type="molecule type" value="Genomic_DNA"/>
</dbReference>
<evidence type="ECO:0000313" key="8">
    <source>
        <dbReference type="Proteomes" id="UP000243052"/>
    </source>
</evidence>
<dbReference type="GeneID" id="28722581"/>
<dbReference type="PANTHER" id="PTHR28071:SF1">
    <property type="entry name" value="REDOX PROTEIN FMP46, MITOCHONDRIAL-RELATED"/>
    <property type="match status" value="1"/>
</dbReference>
<evidence type="ECO:0000256" key="5">
    <source>
        <dbReference type="ARBA" id="ARBA00023002"/>
    </source>
</evidence>
<comment type="similarity">
    <text evidence="3">Belongs to the FMP46 family.</text>
</comment>
<keyword evidence="6" id="KW-0496">Mitochondrion</keyword>
<reference evidence="7 8" key="1">
    <citation type="submission" date="2016-01" db="EMBL/GenBank/DDBJ databases">
        <title>Genome sequence of the yeast Holleya sinecauda.</title>
        <authorList>
            <person name="Dietrich F.S."/>
        </authorList>
    </citation>
    <scope>NUCLEOTIDE SEQUENCE [LARGE SCALE GENOMIC DNA]</scope>
    <source>
        <strain evidence="7 8">ATCC 58844</strain>
    </source>
</reference>
<evidence type="ECO:0000313" key="7">
    <source>
        <dbReference type="EMBL" id="AMD19116.1"/>
    </source>
</evidence>
<sequence length="123" mass="14119">MSLLRTFQNQARIVTLFTHISERPNTLSISKALKESDAPTKFMIQVAREFPTLDQLKYMREINSGLLGMQVINAEDIMAKPSFDPVFRSSLSECVKKGIWNNNTGIWVDWEKKLMGKYLVHGQ</sequence>
<evidence type="ECO:0000256" key="2">
    <source>
        <dbReference type="ARBA" id="ARBA00004173"/>
    </source>
</evidence>
<dbReference type="InterPro" id="IPR012882">
    <property type="entry name" value="Fmp46"/>
</dbReference>
<name>A0A125RE11_9SACH</name>
<dbReference type="GO" id="GO:0016491">
    <property type="term" value="F:oxidoreductase activity"/>
    <property type="evidence" value="ECO:0007669"/>
    <property type="project" value="UniProtKB-KW"/>
</dbReference>
<dbReference type="AlphaFoldDB" id="A0A125RE11"/>
<dbReference type="GO" id="GO:0005739">
    <property type="term" value="C:mitochondrion"/>
    <property type="evidence" value="ECO:0007669"/>
    <property type="project" value="UniProtKB-SubCell"/>
</dbReference>
<evidence type="ECO:0000256" key="3">
    <source>
        <dbReference type="ARBA" id="ARBA00009734"/>
    </source>
</evidence>
<accession>A0A125RE11</accession>
<organism evidence="7 8">
    <name type="scientific">Eremothecium sinecaudum</name>
    <dbReference type="NCBI Taxonomy" id="45286"/>
    <lineage>
        <taxon>Eukaryota</taxon>
        <taxon>Fungi</taxon>
        <taxon>Dikarya</taxon>
        <taxon>Ascomycota</taxon>
        <taxon>Saccharomycotina</taxon>
        <taxon>Saccharomycetes</taxon>
        <taxon>Saccharomycetales</taxon>
        <taxon>Saccharomycetaceae</taxon>
        <taxon>Eremothecium</taxon>
    </lineage>
</organism>
<evidence type="ECO:0000256" key="4">
    <source>
        <dbReference type="ARBA" id="ARBA00022946"/>
    </source>
</evidence>
<keyword evidence="8" id="KW-1185">Reference proteome</keyword>
<comment type="subcellular location">
    <subcellularLocation>
        <location evidence="2">Mitochondrion</location>
    </subcellularLocation>
</comment>
<dbReference type="Pfam" id="PF07955">
    <property type="entry name" value="DUF1687"/>
    <property type="match status" value="1"/>
</dbReference>